<evidence type="ECO:0000313" key="2">
    <source>
        <dbReference type="Proteomes" id="UP000290204"/>
    </source>
</evidence>
<gene>
    <name evidence="1" type="ORF">ESA94_18290</name>
</gene>
<name>A0A4V1M779_9BACT</name>
<dbReference type="Proteomes" id="UP000290204">
    <property type="component" value="Unassembled WGS sequence"/>
</dbReference>
<evidence type="ECO:0000313" key="1">
    <source>
        <dbReference type="EMBL" id="RXK58600.1"/>
    </source>
</evidence>
<dbReference type="InterPro" id="IPR003477">
    <property type="entry name" value="PemK-like"/>
</dbReference>
<dbReference type="GO" id="GO:0003677">
    <property type="term" value="F:DNA binding"/>
    <property type="evidence" value="ECO:0007669"/>
    <property type="project" value="InterPro"/>
</dbReference>
<dbReference type="Pfam" id="PF02452">
    <property type="entry name" value="PemK_toxin"/>
    <property type="match status" value="1"/>
</dbReference>
<keyword evidence="2" id="KW-1185">Reference proteome</keyword>
<organism evidence="1 2">
    <name type="scientific">Lacibacter luteus</name>
    <dbReference type="NCBI Taxonomy" id="2508719"/>
    <lineage>
        <taxon>Bacteria</taxon>
        <taxon>Pseudomonadati</taxon>
        <taxon>Bacteroidota</taxon>
        <taxon>Chitinophagia</taxon>
        <taxon>Chitinophagales</taxon>
        <taxon>Chitinophagaceae</taxon>
        <taxon>Lacibacter</taxon>
    </lineage>
</organism>
<dbReference type="EMBL" id="SDHW01000006">
    <property type="protein sequence ID" value="RXK58600.1"/>
    <property type="molecule type" value="Genomic_DNA"/>
</dbReference>
<evidence type="ECO:0008006" key="3">
    <source>
        <dbReference type="Google" id="ProtNLM"/>
    </source>
</evidence>
<protein>
    <recommendedName>
        <fullName evidence="3">Type II toxin-antitoxin system PemK/MazF family toxin</fullName>
    </recommendedName>
</protein>
<dbReference type="InterPro" id="IPR011067">
    <property type="entry name" value="Plasmid_toxin/cell-grow_inhib"/>
</dbReference>
<dbReference type="OrthoDB" id="7565736at2"/>
<dbReference type="AlphaFoldDB" id="A0A4V1M779"/>
<dbReference type="Gene3D" id="2.30.30.110">
    <property type="match status" value="1"/>
</dbReference>
<dbReference type="SUPFAM" id="SSF50118">
    <property type="entry name" value="Cell growth inhibitor/plasmid maintenance toxic component"/>
    <property type="match status" value="1"/>
</dbReference>
<comment type="caution">
    <text evidence="1">The sequence shown here is derived from an EMBL/GenBank/DDBJ whole genome shotgun (WGS) entry which is preliminary data.</text>
</comment>
<accession>A0A4V1M779</accession>
<sequence length="131" mass="15310">MIVLQYQPKEGSIVKCDFTRFRVPEIVKTRPVIVISSHKANSKLVTVVPISATAPTKIEYYHPEFDLETEKNLEPYLSNCKRWFKCDLVYVLSIERMDRYKNRYTGKRDTPQVSQRTLKAIKEMVRLANGL</sequence>
<proteinExistence type="predicted"/>
<reference evidence="1 2" key="1">
    <citation type="submission" date="2019-01" db="EMBL/GenBank/DDBJ databases">
        <title>Lacibacter sp. strain TTM-7.</title>
        <authorList>
            <person name="Chen W.-M."/>
        </authorList>
    </citation>
    <scope>NUCLEOTIDE SEQUENCE [LARGE SCALE GENOMIC DNA]</scope>
    <source>
        <strain evidence="1 2">TTM-7</strain>
    </source>
</reference>